<feature type="domain" description="CHAT" evidence="1">
    <location>
        <begin position="648"/>
        <end position="929"/>
    </location>
</feature>
<keyword evidence="3" id="KW-1185">Reference proteome</keyword>
<dbReference type="InterPro" id="IPR024983">
    <property type="entry name" value="CHAT_dom"/>
</dbReference>
<dbReference type="PATRIC" id="fig|56107.3.peg.4391"/>
<dbReference type="SUPFAM" id="SSF48452">
    <property type="entry name" value="TPR-like"/>
    <property type="match status" value="1"/>
</dbReference>
<dbReference type="EMBL" id="CP003642">
    <property type="protein sequence ID" value="AFZ26109.1"/>
    <property type="molecule type" value="Genomic_DNA"/>
</dbReference>
<evidence type="ECO:0000313" key="2">
    <source>
        <dbReference type="EMBL" id="AFZ26109.1"/>
    </source>
</evidence>
<evidence type="ECO:0000313" key="3">
    <source>
        <dbReference type="Proteomes" id="UP000010475"/>
    </source>
</evidence>
<dbReference type="Proteomes" id="UP000010475">
    <property type="component" value="Chromosome"/>
</dbReference>
<evidence type="ECO:0000259" key="1">
    <source>
        <dbReference type="Pfam" id="PF12770"/>
    </source>
</evidence>
<sequence>MEPLLKRRLLQLYRYISMQKLNQRFITTVLLALLGLMIALSIQAFSQQMAIAKKPNATQLICTSTPNLSPEKLSENGRISYEQGRFDAAIDCWKKATDTYSQNGNNTEIINNQINLAQAEQALGLYPRACNTLVQIYGEKDCTSLLQNEIKQKIFFSTLKQKADSPAKITGLRSFGNILRGIGELDLSHEVLKLSLEMTQSQDQTATWLDIGNTRRALSNKEQDLYSRTQSEENLVCAIINAYTSQEAYQKAINETSSNSPSIIPLQAQLNQLSLRLDTKDWLNKIQKETQDKPKKNRNLLERVFQPNYFVKRKQTENCSQQLTDDQSQLPNQIRNWVNQNLSNQNQLQQIDNLQQQIEQLPPSHTALYTRLNFARSLIRFQALPGIDQKTESFLNTTIDQAKNQNNLKAQSYALGYLGKLYEKNQKWELAKTQTRKALLLAQSIPSPDIMYQWQWQLGRIYKRELPAREKANTKDKEKEFPEARSAYAGAFKTLESLRRELATGSPDAQFSFQNDIEGIYREYVDLLLWNKEPSANSLSQARQVIASLQSVELENFLRLACPEYDVKEIDKIIDEKAKNTAFLYPIVLEDRVEVIVKVPTTSTNNKDANQGLKHYSTFIERKEVERQVRQLQIDLEEEYTFDAVKDEGQTVYGWLLKGAEKYLSKDINTLVFALDTNLRNIPLAALVSGQDAGKPQYLVDKYAIALAPRLEIPNPRLLQGKTLTVLAAGLTEPESEEDKQKFPKLRFAKKELDAIKQANPANISVSPLLDTNFRIKNFKNEINTSSFQVLHLATHGEFSSSPEKTFLLTSDEQIVVKEVGNLFRKQAQNQSEPIELLVLSACETAAGDKRATLGISGVAVQAGARSAVASLWSLDDEISVEFTEKFYKQLVDPNLTKAQALQQAQIELKNSPGREHPRYWAPYILLGNWL</sequence>
<dbReference type="Pfam" id="PF12770">
    <property type="entry name" value="CHAT"/>
    <property type="match status" value="1"/>
</dbReference>
<dbReference type="KEGG" id="csg:Cylst_3999"/>
<gene>
    <name evidence="2" type="ORF">Cylst_3999</name>
</gene>
<dbReference type="InterPro" id="IPR019734">
    <property type="entry name" value="TPR_rpt"/>
</dbReference>
<organism evidence="2 3">
    <name type="scientific">Cylindrospermum stagnale PCC 7417</name>
    <dbReference type="NCBI Taxonomy" id="56107"/>
    <lineage>
        <taxon>Bacteria</taxon>
        <taxon>Bacillati</taxon>
        <taxon>Cyanobacteriota</taxon>
        <taxon>Cyanophyceae</taxon>
        <taxon>Nostocales</taxon>
        <taxon>Nostocaceae</taxon>
        <taxon>Cylindrospermum</taxon>
    </lineage>
</organism>
<dbReference type="OrthoDB" id="3206999at2"/>
<dbReference type="SMART" id="SM00028">
    <property type="entry name" value="TPR"/>
    <property type="match status" value="2"/>
</dbReference>
<dbReference type="HOGENOM" id="CLU_002404_0_0_3"/>
<dbReference type="eggNOG" id="COG4995">
    <property type="taxonomic scope" value="Bacteria"/>
</dbReference>
<accession>K9X222</accession>
<dbReference type="Gene3D" id="1.25.40.10">
    <property type="entry name" value="Tetratricopeptide repeat domain"/>
    <property type="match status" value="1"/>
</dbReference>
<proteinExistence type="predicted"/>
<reference evidence="2 3" key="1">
    <citation type="submission" date="2012-06" db="EMBL/GenBank/DDBJ databases">
        <title>Finished chromosome of genome of Cylindrospermum stagnale PCC 7417.</title>
        <authorList>
            <consortium name="US DOE Joint Genome Institute"/>
            <person name="Gugger M."/>
            <person name="Coursin T."/>
            <person name="Rippka R."/>
            <person name="Tandeau De Marsac N."/>
            <person name="Huntemann M."/>
            <person name="Wei C.-L."/>
            <person name="Han J."/>
            <person name="Detter J.C."/>
            <person name="Han C."/>
            <person name="Tapia R."/>
            <person name="Chen A."/>
            <person name="Kyrpides N."/>
            <person name="Mavromatis K."/>
            <person name="Markowitz V."/>
            <person name="Szeto E."/>
            <person name="Ivanova N."/>
            <person name="Pagani I."/>
            <person name="Pati A."/>
            <person name="Goodwin L."/>
            <person name="Nordberg H.P."/>
            <person name="Cantor M.N."/>
            <person name="Hua S.X."/>
            <person name="Woyke T."/>
            <person name="Kerfeld C.A."/>
        </authorList>
    </citation>
    <scope>NUCLEOTIDE SEQUENCE [LARGE SCALE GENOMIC DNA]</scope>
    <source>
        <strain evidence="2 3">PCC 7417</strain>
    </source>
</reference>
<dbReference type="InterPro" id="IPR011990">
    <property type="entry name" value="TPR-like_helical_dom_sf"/>
</dbReference>
<dbReference type="PANTHER" id="PTHR10098:SF112">
    <property type="entry name" value="SLR0380 PROTEIN"/>
    <property type="match status" value="1"/>
</dbReference>
<dbReference type="AlphaFoldDB" id="K9X222"/>
<name>K9X222_9NOST</name>
<dbReference type="PANTHER" id="PTHR10098">
    <property type="entry name" value="RAPSYN-RELATED"/>
    <property type="match status" value="1"/>
</dbReference>
<dbReference type="STRING" id="56107.Cylst_3999"/>
<protein>
    <recommendedName>
        <fullName evidence="1">CHAT domain-containing protein</fullName>
    </recommendedName>
</protein>